<comment type="function">
    <text evidence="8">Microtubule inner protein (MIP) part of the dynein-decorated doublet microtubules (DMTs) in cilia axoneme, which is required for motile cilia beating.</text>
</comment>
<dbReference type="Gene3D" id="2.30.29.170">
    <property type="match status" value="3"/>
</dbReference>
<dbReference type="InterPro" id="IPR006602">
    <property type="entry name" value="DM10_dom"/>
</dbReference>
<dbReference type="PROSITE" id="PS50222">
    <property type="entry name" value="EF_HAND_2"/>
    <property type="match status" value="1"/>
</dbReference>
<feature type="domain" description="DM10" evidence="11">
    <location>
        <begin position="217"/>
        <end position="354"/>
    </location>
</feature>
<dbReference type="Gene3D" id="1.10.238.10">
    <property type="entry name" value="EF-hand"/>
    <property type="match status" value="1"/>
</dbReference>
<keyword evidence="12" id="KW-1185">Reference proteome</keyword>
<protein>
    <recommendedName>
        <fullName evidence="9">EF-hand domain-containing family member C2</fullName>
    </recommendedName>
</protein>
<evidence type="ECO:0000256" key="3">
    <source>
        <dbReference type="ARBA" id="ARBA00022737"/>
    </source>
</evidence>
<gene>
    <name evidence="13" type="primary">LOC105366233</name>
</gene>
<organism evidence="12 13">
    <name type="scientific">Ceratosolen solmsi marchali</name>
    <dbReference type="NCBI Taxonomy" id="326594"/>
    <lineage>
        <taxon>Eukaryota</taxon>
        <taxon>Metazoa</taxon>
        <taxon>Ecdysozoa</taxon>
        <taxon>Arthropoda</taxon>
        <taxon>Hexapoda</taxon>
        <taxon>Insecta</taxon>
        <taxon>Pterygota</taxon>
        <taxon>Neoptera</taxon>
        <taxon>Endopterygota</taxon>
        <taxon>Hymenoptera</taxon>
        <taxon>Apocrita</taxon>
        <taxon>Proctotrupomorpha</taxon>
        <taxon>Chalcidoidea</taxon>
        <taxon>Agaonidae</taxon>
        <taxon>Agaoninae</taxon>
        <taxon>Ceratosolen</taxon>
    </lineage>
</organism>
<sequence length="739" mass="87282">MYPPQLPCLPGFNFNQNIGRTKFNKSHIFDKIHKNVYYLMDKPDPSGFSRYPALYAWGEELQRPPWLMYDGQRLKFNAYFQESVYGRREPVNVRLVNISFFLEDGTMKVCEPSITNSGLEQGILVKRQRIPLPDPVKYRYYDVLDLNIGMEPKIFGRIYKIINCDDFTRKFLNRMGISVPDPLTAPKTPTYKSNNSIKNIKKYIGKRENSEKFFKYDRKILRFYGYWDDSSSNYGHIHDLEILYYLADDTIEVFDHLPSECGHPSKTVLVKKIKIPKFYKSIEPIGNDDPLTILNVIGDAKSYYITDHSYEEKSSVDYYRECDFTIGVQLNIFGRKVRITDLDKYTKEYYRKKYGLDDFTPLDRPKNRGNEYKDINKYVPPYNGFGSYEDTLENCFTIRPKRPKVISDKSYQYENQETDRRILRFEAKMISAIPANKDRRFILSVYLIDNTVLIVENTSKKAGSKKSVFKKRMRFKLPGQNIFTSERPQYYEPQYFYVGATLNLMGFEFEIINADEYTFNYMEQHPKEFPKGDKDDIMFKIRETLKSVYQDFINKYSPTKIDDNPPILTYLRLREATNEYLGNRITEHEIITIARYYAFCEKKDVCPREYVRSIVHTELIRNLGIDLDRLKEDLNNLDRNKCGYLSRNEVYTVLYANRVPLPKELINIMLNRINKNEEGQINFHDLLKFINTNIDPAPLVLPTNIKALCSEEESKPKDCNEINWTLFIQELNLEEELTK</sequence>
<dbReference type="Proteomes" id="UP000695007">
    <property type="component" value="Unplaced"/>
</dbReference>
<evidence type="ECO:0000256" key="7">
    <source>
        <dbReference type="ARBA" id="ARBA00023273"/>
    </source>
</evidence>
<comment type="subcellular location">
    <subcellularLocation>
        <location evidence="1">Cytoplasm</location>
        <location evidence="1">Cytoskeleton</location>
        <location evidence="1">Flagellum axoneme</location>
    </subcellularLocation>
</comment>
<keyword evidence="6" id="KW-0206">Cytoskeleton</keyword>
<dbReference type="Pfam" id="PF06565">
    <property type="entry name" value="DM10_dom"/>
    <property type="match status" value="3"/>
</dbReference>
<dbReference type="PROSITE" id="PS51336">
    <property type="entry name" value="DM10"/>
    <property type="match status" value="3"/>
</dbReference>
<accession>A0AAJ6YRK5</accession>
<dbReference type="InterPro" id="IPR048316">
    <property type="entry name" value="DUF5580_N"/>
</dbReference>
<keyword evidence="7" id="KW-0966">Cell projection</keyword>
<dbReference type="InterPro" id="IPR040193">
    <property type="entry name" value="EFHC1/EFHC2/EFHB"/>
</dbReference>
<dbReference type="SMART" id="SM00676">
    <property type="entry name" value="DM10"/>
    <property type="match status" value="3"/>
</dbReference>
<dbReference type="SUPFAM" id="SSF47473">
    <property type="entry name" value="EF-hand"/>
    <property type="match status" value="1"/>
</dbReference>
<dbReference type="PANTHER" id="PTHR12086:SF11">
    <property type="entry name" value="EF-HAND DOMAIN-CONTAINING FAMILY MEMBER C2"/>
    <property type="match status" value="1"/>
</dbReference>
<feature type="domain" description="DM10" evidence="11">
    <location>
        <begin position="70"/>
        <end position="176"/>
    </location>
</feature>
<evidence type="ECO:0000259" key="11">
    <source>
        <dbReference type="PROSITE" id="PS51336"/>
    </source>
</evidence>
<dbReference type="PANTHER" id="PTHR12086">
    <property type="entry name" value="EF-HAND DOMAIN C-TERMINAL CONTAINING PROTEIN"/>
    <property type="match status" value="1"/>
</dbReference>
<evidence type="ECO:0000313" key="13">
    <source>
        <dbReference type="RefSeq" id="XP_011502900.1"/>
    </source>
</evidence>
<dbReference type="GeneID" id="105366233"/>
<keyword evidence="4" id="KW-0282">Flagellum</keyword>
<keyword evidence="3" id="KW-0677">Repeat</keyword>
<reference evidence="13" key="1">
    <citation type="submission" date="2025-08" db="UniProtKB">
        <authorList>
            <consortium name="RefSeq"/>
        </authorList>
    </citation>
    <scope>IDENTIFICATION</scope>
</reference>
<name>A0AAJ6YRK5_9HYME</name>
<evidence type="ECO:0000259" key="10">
    <source>
        <dbReference type="PROSITE" id="PS50222"/>
    </source>
</evidence>
<evidence type="ECO:0000256" key="9">
    <source>
        <dbReference type="ARBA" id="ARBA00039880"/>
    </source>
</evidence>
<feature type="domain" description="EF-hand" evidence="10">
    <location>
        <begin position="625"/>
        <end position="660"/>
    </location>
</feature>
<dbReference type="InterPro" id="IPR002048">
    <property type="entry name" value="EF_hand_dom"/>
</dbReference>
<keyword evidence="5" id="KW-0969">Cilium</keyword>
<dbReference type="GO" id="GO:0005509">
    <property type="term" value="F:calcium ion binding"/>
    <property type="evidence" value="ECO:0007669"/>
    <property type="project" value="InterPro"/>
</dbReference>
<feature type="domain" description="DM10" evidence="11">
    <location>
        <begin position="419"/>
        <end position="526"/>
    </location>
</feature>
<dbReference type="GO" id="GO:0010975">
    <property type="term" value="P:regulation of neuron projection development"/>
    <property type="evidence" value="ECO:0007669"/>
    <property type="project" value="TreeGrafter"/>
</dbReference>
<evidence type="ECO:0000256" key="6">
    <source>
        <dbReference type="ARBA" id="ARBA00023212"/>
    </source>
</evidence>
<dbReference type="Pfam" id="PF17743">
    <property type="entry name" value="DUF5580"/>
    <property type="match status" value="1"/>
</dbReference>
<dbReference type="FunFam" id="2.30.29.170:FF:000004">
    <property type="entry name" value="EF-hand domain containing 2"/>
    <property type="match status" value="1"/>
</dbReference>
<evidence type="ECO:0000256" key="5">
    <source>
        <dbReference type="ARBA" id="ARBA00023069"/>
    </source>
</evidence>
<dbReference type="RefSeq" id="XP_011502900.1">
    <property type="nucleotide sequence ID" value="XM_011504598.1"/>
</dbReference>
<dbReference type="AlphaFoldDB" id="A0AAJ6YRK5"/>
<evidence type="ECO:0000313" key="12">
    <source>
        <dbReference type="Proteomes" id="UP000695007"/>
    </source>
</evidence>
<dbReference type="FunFam" id="2.30.29.170:FF:000002">
    <property type="entry name" value="EF-hand domain (C-terminal) containing 1"/>
    <property type="match status" value="1"/>
</dbReference>
<dbReference type="GO" id="GO:0005874">
    <property type="term" value="C:microtubule"/>
    <property type="evidence" value="ECO:0007669"/>
    <property type="project" value="TreeGrafter"/>
</dbReference>
<proteinExistence type="predicted"/>
<evidence type="ECO:0000256" key="2">
    <source>
        <dbReference type="ARBA" id="ARBA00022490"/>
    </source>
</evidence>
<evidence type="ECO:0000256" key="1">
    <source>
        <dbReference type="ARBA" id="ARBA00004611"/>
    </source>
</evidence>
<evidence type="ECO:0000256" key="8">
    <source>
        <dbReference type="ARBA" id="ARBA00035003"/>
    </source>
</evidence>
<keyword evidence="2" id="KW-0963">Cytoplasm</keyword>
<evidence type="ECO:0000256" key="4">
    <source>
        <dbReference type="ARBA" id="ARBA00022846"/>
    </source>
</evidence>
<dbReference type="InterPro" id="IPR011992">
    <property type="entry name" value="EF-hand-dom_pair"/>
</dbReference>
<dbReference type="KEGG" id="csol:105366233"/>